<evidence type="ECO:0000313" key="1">
    <source>
        <dbReference type="EMBL" id="RAK88795.1"/>
    </source>
</evidence>
<sequence length="156" mass="17278">MGGLTGHREHTGIKPTVPAIPSSSYEPLSYSLSIVEIEVYRAGQTDAVGYSNTIILVEASTASKPRQPIRPANISYSAWLDFLKLINTPNRLRYMLLKTQGPVCRFEIQSENHPHPPRSNPDGLFSIRDTWPAMRRSPPEPDSGKGRGNPPFTIPV</sequence>
<dbReference type="Proteomes" id="UP000249748">
    <property type="component" value="Unassembled WGS sequence"/>
</dbReference>
<accession>A0ACD1IEU1</accession>
<dbReference type="EMBL" id="KZ824549">
    <property type="protein sequence ID" value="RAK88795.1"/>
    <property type="molecule type" value="Genomic_DNA"/>
</dbReference>
<keyword evidence="2" id="KW-1185">Reference proteome</keyword>
<proteinExistence type="predicted"/>
<name>A0ACD1IEU1_9EURO</name>
<gene>
    <name evidence="1" type="ORF">BO79DRAFT_228269</name>
</gene>
<organism evidence="1 2">
    <name type="scientific">Aspergillus costaricaensis CBS 115574</name>
    <dbReference type="NCBI Taxonomy" id="1448317"/>
    <lineage>
        <taxon>Eukaryota</taxon>
        <taxon>Fungi</taxon>
        <taxon>Dikarya</taxon>
        <taxon>Ascomycota</taxon>
        <taxon>Pezizomycotina</taxon>
        <taxon>Eurotiomycetes</taxon>
        <taxon>Eurotiomycetidae</taxon>
        <taxon>Eurotiales</taxon>
        <taxon>Aspergillaceae</taxon>
        <taxon>Aspergillus</taxon>
        <taxon>Aspergillus subgen. Circumdati</taxon>
    </lineage>
</organism>
<evidence type="ECO:0000313" key="2">
    <source>
        <dbReference type="Proteomes" id="UP000249748"/>
    </source>
</evidence>
<reference evidence="1" key="1">
    <citation type="submission" date="2018-02" db="EMBL/GenBank/DDBJ databases">
        <title>The genomes of Aspergillus section Nigri reveals drivers in fungal speciation.</title>
        <authorList>
            <consortium name="DOE Joint Genome Institute"/>
            <person name="Vesth T.C."/>
            <person name="Nybo J."/>
            <person name="Theobald S."/>
            <person name="Brandl J."/>
            <person name="Frisvad J.C."/>
            <person name="Nielsen K.F."/>
            <person name="Lyhne E.K."/>
            <person name="Kogle M.E."/>
            <person name="Kuo A."/>
            <person name="Riley R."/>
            <person name="Clum A."/>
            <person name="Nolan M."/>
            <person name="Lipzen A."/>
            <person name="Salamov A."/>
            <person name="Henrissat B."/>
            <person name="Wiebenga A."/>
            <person name="De vries R.P."/>
            <person name="Grigoriev I.V."/>
            <person name="Mortensen U.H."/>
            <person name="Andersen M.R."/>
            <person name="Baker S.E."/>
        </authorList>
    </citation>
    <scope>NUCLEOTIDE SEQUENCE</scope>
    <source>
        <strain evidence="1">CBS 115574</strain>
    </source>
</reference>
<protein>
    <submittedName>
        <fullName evidence="1">Uncharacterized protein</fullName>
    </submittedName>
</protein>